<dbReference type="SUPFAM" id="SSF51735">
    <property type="entry name" value="NAD(P)-binding Rossmann-fold domains"/>
    <property type="match status" value="1"/>
</dbReference>
<name>A0A7M4DFL4_9MICO</name>
<evidence type="ECO:0000256" key="4">
    <source>
        <dbReference type="SAM" id="MobiDB-lite"/>
    </source>
</evidence>
<accession>A0A7M4DFL4</accession>
<feature type="region of interest" description="Disordered" evidence="4">
    <location>
        <begin position="261"/>
        <end position="282"/>
    </location>
</feature>
<evidence type="ECO:0000259" key="6">
    <source>
        <dbReference type="Pfam" id="PF08546"/>
    </source>
</evidence>
<dbReference type="GO" id="GO:0050661">
    <property type="term" value="F:NADP binding"/>
    <property type="evidence" value="ECO:0007669"/>
    <property type="project" value="TreeGrafter"/>
</dbReference>
<dbReference type="Pfam" id="PF08546">
    <property type="entry name" value="ApbA_C"/>
    <property type="match status" value="1"/>
</dbReference>
<evidence type="ECO:0000256" key="3">
    <source>
        <dbReference type="ARBA" id="ARBA00023002"/>
    </source>
</evidence>
<evidence type="ECO:0000313" key="7">
    <source>
        <dbReference type="EMBL" id="VZO35707.1"/>
    </source>
</evidence>
<dbReference type="EMBL" id="CACRYJ010000014">
    <property type="protein sequence ID" value="VZO35707.1"/>
    <property type="molecule type" value="Genomic_DNA"/>
</dbReference>
<keyword evidence="8" id="KW-1185">Reference proteome</keyword>
<dbReference type="InterPro" id="IPR050838">
    <property type="entry name" value="Ketopantoate_reductase"/>
</dbReference>
<dbReference type="GO" id="GO:0005737">
    <property type="term" value="C:cytoplasm"/>
    <property type="evidence" value="ECO:0007669"/>
    <property type="project" value="TreeGrafter"/>
</dbReference>
<dbReference type="GO" id="GO:0008677">
    <property type="term" value="F:2-dehydropantoate 2-reductase activity"/>
    <property type="evidence" value="ECO:0007669"/>
    <property type="project" value="TreeGrafter"/>
</dbReference>
<dbReference type="InterPro" id="IPR036291">
    <property type="entry name" value="NAD(P)-bd_dom_sf"/>
</dbReference>
<keyword evidence="3" id="KW-0560">Oxidoreductase</keyword>
<evidence type="ECO:0000256" key="1">
    <source>
        <dbReference type="ARBA" id="ARBA00007870"/>
    </source>
</evidence>
<dbReference type="RefSeq" id="WP_197522305.1">
    <property type="nucleotide sequence ID" value="NZ_CACRYJ010000014.1"/>
</dbReference>
<dbReference type="InterPro" id="IPR013328">
    <property type="entry name" value="6PGD_dom2"/>
</dbReference>
<proteinExistence type="inferred from homology"/>
<evidence type="ECO:0000313" key="8">
    <source>
        <dbReference type="Proteomes" id="UP000419743"/>
    </source>
</evidence>
<organism evidence="7 8">
    <name type="scientific">Occultella aeris</name>
    <dbReference type="NCBI Taxonomy" id="2761496"/>
    <lineage>
        <taxon>Bacteria</taxon>
        <taxon>Bacillati</taxon>
        <taxon>Actinomycetota</taxon>
        <taxon>Actinomycetes</taxon>
        <taxon>Micrococcales</taxon>
        <taxon>Ruaniaceae</taxon>
        <taxon>Occultella</taxon>
    </lineage>
</organism>
<evidence type="ECO:0000256" key="2">
    <source>
        <dbReference type="ARBA" id="ARBA00022857"/>
    </source>
</evidence>
<dbReference type="InterPro" id="IPR013752">
    <property type="entry name" value="KPA_reductase"/>
</dbReference>
<dbReference type="PANTHER" id="PTHR43765">
    <property type="entry name" value="2-DEHYDROPANTOATE 2-REDUCTASE-RELATED"/>
    <property type="match status" value="1"/>
</dbReference>
<dbReference type="Pfam" id="PF02558">
    <property type="entry name" value="ApbA"/>
    <property type="match status" value="1"/>
</dbReference>
<dbReference type="SUPFAM" id="SSF48179">
    <property type="entry name" value="6-phosphogluconate dehydrogenase C-terminal domain-like"/>
    <property type="match status" value="1"/>
</dbReference>
<comment type="caution">
    <text evidence="7">The sequence shown here is derived from an EMBL/GenBank/DDBJ whole genome shotgun (WGS) entry which is preliminary data.</text>
</comment>
<keyword evidence="2" id="KW-0521">NADP</keyword>
<comment type="similarity">
    <text evidence="1">Belongs to the ketopantoate reductase family.</text>
</comment>
<gene>
    <name evidence="7" type="ORF">HALOF300_00905</name>
</gene>
<evidence type="ECO:0000259" key="5">
    <source>
        <dbReference type="Pfam" id="PF02558"/>
    </source>
</evidence>
<dbReference type="PANTHER" id="PTHR43765:SF2">
    <property type="entry name" value="2-DEHYDROPANTOATE 2-REDUCTASE"/>
    <property type="match status" value="1"/>
</dbReference>
<dbReference type="AlphaFoldDB" id="A0A7M4DFL4"/>
<feature type="domain" description="Ketopantoate reductase N-terminal" evidence="5">
    <location>
        <begin position="4"/>
        <end position="148"/>
    </location>
</feature>
<dbReference type="InterPro" id="IPR008927">
    <property type="entry name" value="6-PGluconate_DH-like_C_sf"/>
</dbReference>
<reference evidence="7 8" key="1">
    <citation type="submission" date="2019-11" db="EMBL/GenBank/DDBJ databases">
        <authorList>
            <person name="Criscuolo A."/>
        </authorList>
    </citation>
    <scope>NUCLEOTIDE SEQUENCE [LARGE SCALE GENOMIC DNA]</scope>
    <source>
        <strain evidence="7">CIP111667</strain>
    </source>
</reference>
<protein>
    <submittedName>
        <fullName evidence="7">2-dehydropantoate 2-reductase</fullName>
    </submittedName>
</protein>
<dbReference type="Proteomes" id="UP000419743">
    <property type="component" value="Unassembled WGS sequence"/>
</dbReference>
<dbReference type="Gene3D" id="3.40.50.720">
    <property type="entry name" value="NAD(P)-binding Rossmann-like Domain"/>
    <property type="match status" value="1"/>
</dbReference>
<feature type="domain" description="Ketopantoate reductase C-terminal" evidence="6">
    <location>
        <begin position="195"/>
        <end position="316"/>
    </location>
</feature>
<dbReference type="InterPro" id="IPR013332">
    <property type="entry name" value="KPR_N"/>
</dbReference>
<dbReference type="Gene3D" id="1.10.1040.10">
    <property type="entry name" value="N-(1-d-carboxylethyl)-l-norvaline Dehydrogenase, domain 2"/>
    <property type="match status" value="1"/>
</dbReference>
<sequence>MRYVVIGAGAIGAGVGGLLDDSGSEVLLVARGDHLTVMREHGLTVRMPDGVITRRPDVAASPEEVELRTDDVLVLATKTHQAAAALATWADAPVHDGGHVVGTAGERLPLLTALNGVASEEIALRWFARVYGVCVWMPAVLAQPGEIIVRCAPVRAILHAARYPAALADDDDAAFLRQLAEDWGRAGIQVPTPDDVMPWKYRKLVGNLGNAVQALLGDGSLGQDITEAARAEAAAIYEAAGITMNSDESERHSRDQLTAAPVAGAPERMGGSTWQSLDRGSGSAETDYLNGEIVAIAHRLGRTAPVNAGLAALVRHAAAQRTKPGAMTPGELAQRVLGQRGESVG</sequence>